<feature type="region of interest" description="Disordered" evidence="1">
    <location>
        <begin position="564"/>
        <end position="640"/>
    </location>
</feature>
<evidence type="ECO:0000313" key="2">
    <source>
        <dbReference type="EMBL" id="CAK0805949.1"/>
    </source>
</evidence>
<feature type="compositionally biased region" description="Polar residues" evidence="1">
    <location>
        <begin position="389"/>
        <end position="405"/>
    </location>
</feature>
<feature type="non-terminal residue" evidence="2">
    <location>
        <position position="1"/>
    </location>
</feature>
<organism evidence="2 3">
    <name type="scientific">Prorocentrum cordatum</name>
    <dbReference type="NCBI Taxonomy" id="2364126"/>
    <lineage>
        <taxon>Eukaryota</taxon>
        <taxon>Sar</taxon>
        <taxon>Alveolata</taxon>
        <taxon>Dinophyceae</taxon>
        <taxon>Prorocentrales</taxon>
        <taxon>Prorocentraceae</taxon>
        <taxon>Prorocentrum</taxon>
    </lineage>
</organism>
<evidence type="ECO:0000313" key="3">
    <source>
        <dbReference type="Proteomes" id="UP001189429"/>
    </source>
</evidence>
<evidence type="ECO:0000256" key="1">
    <source>
        <dbReference type="SAM" id="MobiDB-lite"/>
    </source>
</evidence>
<dbReference type="Proteomes" id="UP001189429">
    <property type="component" value="Unassembled WGS sequence"/>
</dbReference>
<feature type="region of interest" description="Disordered" evidence="1">
    <location>
        <begin position="662"/>
        <end position="698"/>
    </location>
</feature>
<accession>A0ABN9QLY5</accession>
<comment type="caution">
    <text evidence="2">The sequence shown here is derived from an EMBL/GenBank/DDBJ whole genome shotgun (WGS) entry which is preliminary data.</text>
</comment>
<dbReference type="EMBL" id="CAUYUJ010003596">
    <property type="protein sequence ID" value="CAK0805949.1"/>
    <property type="molecule type" value="Genomic_DNA"/>
</dbReference>
<sequence>ARENAIPPKTIRETLGSAVEDESITLDEALANADGMKPHFHAGPPHGHVGQEGLSKIADLPAAPMNVHAGTKISYFGDLLMNQAYEDIQGSDGKAVGVLIDWKDPQVQPCRLDAVKDLATKSNFSGLPPPLKSQPGGPYAMQIFVAGAGEGRVRIFKDVDLKGQCLKMANCVPMCCGTGVVYQYENQRRAGRNAICYLQAKLGGLQIRFSTLTAAAKPGKRSTEWDKKQETNDPQSKIYGWEESRVAQALRNHASGRINAMRLSVWALMRRGFEPRFINEVPAKILPTLERNSVLWVGKTRVGKSTASKTLALLMPMLEIDVPEGDAGEGAPEPSVVTAKHFDVFRGEPAERVPPAVFDDGDLHKQDASASKTFPNPCEEDSTLRARSGPSTFAPATSRQAANNSYDNSLEKRLVREWHKKKPMEITTQQLTDLIAPPLKQMTEEEDMKALLARTHVVATTDTLCTSAWHPVSFRRAAPCPSTYTAKPGLFNYSPEARACFGKYKDGPTSPNNYPSDFKEKAEWSRNFAKRLMRGEQMPTASTTRGTSLFGEPVHRVQPEIAAPPAGVPAAPMAAPAAPDEGPPAKRAKPGAQEGRAASPDPFAGGIRCDHLGSDRGDSEGEEEQPLGTPAQEVERLRGPHQAGAITFREFNALQRSVISDGLNASQNVVPAKKGGRSAKREQAPRAPIKLDPTEGCQ</sequence>
<name>A0ABN9QLY5_9DINO</name>
<feature type="region of interest" description="Disordered" evidence="1">
    <location>
        <begin position="358"/>
        <end position="405"/>
    </location>
</feature>
<proteinExistence type="predicted"/>
<feature type="compositionally biased region" description="Basic and acidic residues" evidence="1">
    <location>
        <begin position="608"/>
        <end position="619"/>
    </location>
</feature>
<reference evidence="2" key="1">
    <citation type="submission" date="2023-10" db="EMBL/GenBank/DDBJ databases">
        <authorList>
            <person name="Chen Y."/>
            <person name="Shah S."/>
            <person name="Dougan E. K."/>
            <person name="Thang M."/>
            <person name="Chan C."/>
        </authorList>
    </citation>
    <scope>NUCLEOTIDE SEQUENCE [LARGE SCALE GENOMIC DNA]</scope>
</reference>
<gene>
    <name evidence="2" type="ORF">PCOR1329_LOCUS12346</name>
</gene>
<feature type="compositionally biased region" description="Low complexity" evidence="1">
    <location>
        <begin position="564"/>
        <end position="580"/>
    </location>
</feature>
<keyword evidence="3" id="KW-1185">Reference proteome</keyword>
<feature type="non-terminal residue" evidence="2">
    <location>
        <position position="698"/>
    </location>
</feature>
<protein>
    <submittedName>
        <fullName evidence="2">Uncharacterized protein</fullName>
    </submittedName>
</protein>